<keyword evidence="3" id="KW-1185">Reference proteome</keyword>
<feature type="compositionally biased region" description="Polar residues" evidence="1">
    <location>
        <begin position="247"/>
        <end position="260"/>
    </location>
</feature>
<evidence type="ECO:0000313" key="3">
    <source>
        <dbReference type="Proteomes" id="UP000481861"/>
    </source>
</evidence>
<evidence type="ECO:0000256" key="1">
    <source>
        <dbReference type="SAM" id="MobiDB-lite"/>
    </source>
</evidence>
<feature type="compositionally biased region" description="Low complexity" evidence="1">
    <location>
        <begin position="76"/>
        <end position="95"/>
    </location>
</feature>
<dbReference type="Proteomes" id="UP000481861">
    <property type="component" value="Unassembled WGS sequence"/>
</dbReference>
<proteinExistence type="predicted"/>
<name>A0A7C8MSV0_9PLEO</name>
<reference evidence="2 3" key="1">
    <citation type="submission" date="2020-01" db="EMBL/GenBank/DDBJ databases">
        <authorList>
            <consortium name="DOE Joint Genome Institute"/>
            <person name="Haridas S."/>
            <person name="Albert R."/>
            <person name="Binder M."/>
            <person name="Bloem J."/>
            <person name="Labutti K."/>
            <person name="Salamov A."/>
            <person name="Andreopoulos B."/>
            <person name="Baker S.E."/>
            <person name="Barry K."/>
            <person name="Bills G."/>
            <person name="Bluhm B.H."/>
            <person name="Cannon C."/>
            <person name="Castanera R."/>
            <person name="Culley D.E."/>
            <person name="Daum C."/>
            <person name="Ezra D."/>
            <person name="Gonzalez J.B."/>
            <person name="Henrissat B."/>
            <person name="Kuo A."/>
            <person name="Liang C."/>
            <person name="Lipzen A."/>
            <person name="Lutzoni F."/>
            <person name="Magnuson J."/>
            <person name="Mondo S."/>
            <person name="Nolan M."/>
            <person name="Ohm R."/>
            <person name="Pangilinan J."/>
            <person name="Park H.-J.H."/>
            <person name="Ramirez L."/>
            <person name="Alfaro M."/>
            <person name="Sun H."/>
            <person name="Tritt A."/>
            <person name="Yoshinaga Y."/>
            <person name="Zwiers L.-H.L."/>
            <person name="Turgeon B.G."/>
            <person name="Goodwin S.B."/>
            <person name="Spatafora J.W."/>
            <person name="Crous P.W."/>
            <person name="Grigoriev I.V."/>
        </authorList>
    </citation>
    <scope>NUCLEOTIDE SEQUENCE [LARGE SCALE GENOMIC DNA]</scope>
    <source>
        <strain evidence="2 3">CBS 611.86</strain>
    </source>
</reference>
<accession>A0A7C8MSV0</accession>
<feature type="region of interest" description="Disordered" evidence="1">
    <location>
        <begin position="51"/>
        <end position="95"/>
    </location>
</feature>
<dbReference type="AlphaFoldDB" id="A0A7C8MSV0"/>
<comment type="caution">
    <text evidence="2">The sequence shown here is derived from an EMBL/GenBank/DDBJ whole genome shotgun (WGS) entry which is preliminary data.</text>
</comment>
<evidence type="ECO:0000313" key="2">
    <source>
        <dbReference type="EMBL" id="KAF2874085.1"/>
    </source>
</evidence>
<protein>
    <submittedName>
        <fullName evidence="2">Uncharacterized protein</fullName>
    </submittedName>
</protein>
<feature type="region of interest" description="Disordered" evidence="1">
    <location>
        <begin position="237"/>
        <end position="260"/>
    </location>
</feature>
<sequence length="283" mass="30618">MEERGDEHAGLHAVNLSAGGGRAAAVVVAVPRLGVCANDRGHLEAMAQELKQCPARQDTPRRDKRRRQTSFPFIWRPTSTATPAGTRTGAAAAGRRQVRQLAVDGHWSNNPNALQVRDGDSNCPPGVAEIWARTRGRYGFVASARWSVSPIRAALPRFSLRASLRRTRVVGCALSVPSRFPAAVAQLAAAVSADAATAHGFAAWWTSTDRPRYQTTRRRRVPPRAARPRGTRLSLEATELEEGTPHRSCSTYNSPATPSATKHAVCVPTLSCNTMPEEPFATE</sequence>
<organism evidence="2 3">
    <name type="scientific">Massariosphaeria phaeospora</name>
    <dbReference type="NCBI Taxonomy" id="100035"/>
    <lineage>
        <taxon>Eukaryota</taxon>
        <taxon>Fungi</taxon>
        <taxon>Dikarya</taxon>
        <taxon>Ascomycota</taxon>
        <taxon>Pezizomycotina</taxon>
        <taxon>Dothideomycetes</taxon>
        <taxon>Pleosporomycetidae</taxon>
        <taxon>Pleosporales</taxon>
        <taxon>Pleosporales incertae sedis</taxon>
        <taxon>Massariosphaeria</taxon>
    </lineage>
</organism>
<gene>
    <name evidence="2" type="ORF">BDV95DRAFT_592216</name>
</gene>
<dbReference type="EMBL" id="JAADJZ010000006">
    <property type="protein sequence ID" value="KAF2874085.1"/>
    <property type="molecule type" value="Genomic_DNA"/>
</dbReference>